<gene>
    <name evidence="1" type="ORF">EV420DRAFT_1516581</name>
</gene>
<organism evidence="1 2">
    <name type="scientific">Armillaria tabescens</name>
    <name type="common">Ringless honey mushroom</name>
    <name type="synonym">Agaricus tabescens</name>
    <dbReference type="NCBI Taxonomy" id="1929756"/>
    <lineage>
        <taxon>Eukaryota</taxon>
        <taxon>Fungi</taxon>
        <taxon>Dikarya</taxon>
        <taxon>Basidiomycota</taxon>
        <taxon>Agaricomycotina</taxon>
        <taxon>Agaricomycetes</taxon>
        <taxon>Agaricomycetidae</taxon>
        <taxon>Agaricales</taxon>
        <taxon>Marasmiineae</taxon>
        <taxon>Physalacriaceae</taxon>
        <taxon>Desarmillaria</taxon>
    </lineage>
</organism>
<accession>A0AA39NF48</accession>
<evidence type="ECO:0000313" key="1">
    <source>
        <dbReference type="EMBL" id="KAK0464481.1"/>
    </source>
</evidence>
<dbReference type="RefSeq" id="XP_060335602.1">
    <property type="nucleotide sequence ID" value="XM_060471951.1"/>
</dbReference>
<protein>
    <submittedName>
        <fullName evidence="1">Uncharacterized protein</fullName>
    </submittedName>
</protein>
<sequence>MDREMFNRFVYILVPNLLFQSTGRKPQQDVKYQLAVFLFRYGTLGSDAIGTAIHLLLGVRTVFLYCRRVTRAPRELRASQLPQRQIKRNGQSLDWVHVSRTLHDLLSTTRGPFTLLSPSHLHDIFQSIQPPAEYADELYRRGPFKSLRQSSFPNRN</sequence>
<evidence type="ECO:0000313" key="2">
    <source>
        <dbReference type="Proteomes" id="UP001175211"/>
    </source>
</evidence>
<dbReference type="AlphaFoldDB" id="A0AA39NF48"/>
<dbReference type="Proteomes" id="UP001175211">
    <property type="component" value="Unassembled WGS sequence"/>
</dbReference>
<reference evidence="1" key="1">
    <citation type="submission" date="2023-06" db="EMBL/GenBank/DDBJ databases">
        <authorList>
            <consortium name="Lawrence Berkeley National Laboratory"/>
            <person name="Ahrendt S."/>
            <person name="Sahu N."/>
            <person name="Indic B."/>
            <person name="Wong-Bajracharya J."/>
            <person name="Merenyi Z."/>
            <person name="Ke H.-M."/>
            <person name="Monk M."/>
            <person name="Kocsube S."/>
            <person name="Drula E."/>
            <person name="Lipzen A."/>
            <person name="Balint B."/>
            <person name="Henrissat B."/>
            <person name="Andreopoulos B."/>
            <person name="Martin F.M."/>
            <person name="Harder C.B."/>
            <person name="Rigling D."/>
            <person name="Ford K.L."/>
            <person name="Foster G.D."/>
            <person name="Pangilinan J."/>
            <person name="Papanicolaou A."/>
            <person name="Barry K."/>
            <person name="LaButti K."/>
            <person name="Viragh M."/>
            <person name="Koriabine M."/>
            <person name="Yan M."/>
            <person name="Riley R."/>
            <person name="Champramary S."/>
            <person name="Plett K.L."/>
            <person name="Tsai I.J."/>
            <person name="Slot J."/>
            <person name="Sipos G."/>
            <person name="Plett J."/>
            <person name="Nagy L.G."/>
            <person name="Grigoriev I.V."/>
        </authorList>
    </citation>
    <scope>NUCLEOTIDE SEQUENCE</scope>
    <source>
        <strain evidence="1">CCBAS 213</strain>
    </source>
</reference>
<comment type="caution">
    <text evidence="1">The sequence shown here is derived from an EMBL/GenBank/DDBJ whole genome shotgun (WGS) entry which is preliminary data.</text>
</comment>
<dbReference type="GeneID" id="85355499"/>
<dbReference type="EMBL" id="JAUEPS010000006">
    <property type="protein sequence ID" value="KAK0464481.1"/>
    <property type="molecule type" value="Genomic_DNA"/>
</dbReference>
<keyword evidence="2" id="KW-1185">Reference proteome</keyword>
<name>A0AA39NF48_ARMTA</name>
<proteinExistence type="predicted"/>